<feature type="domain" description="Ketoreductase" evidence="4">
    <location>
        <begin position="8"/>
        <end position="188"/>
    </location>
</feature>
<sequence length="274" mass="28674">MAIDYSTQTVLLTGASSGIGRALATELAARGADLVLVARRADRLEALAAELRTRHRTAVTVVPFDLSGARVGADLKAAVDGHGVVVTSLVNNAGFGTWGRFRDEDPERLAREIAVDVSAPVQIAHAFLPDLLAAGNGFLINVASMAAYAPSPRMAVYSATKAFVLHFTEALWAELRHTGLTVFALSPGATSTEFNDVVGTEEATAGARKRTPEDVVATALAHLDARDPGPSVVDGSRNRAAAALSRLLSRRTAVTLMDRITDPARRAPSAALAG</sequence>
<dbReference type="GO" id="GO:0016491">
    <property type="term" value="F:oxidoreductase activity"/>
    <property type="evidence" value="ECO:0007669"/>
    <property type="project" value="UniProtKB-KW"/>
</dbReference>
<evidence type="ECO:0000256" key="3">
    <source>
        <dbReference type="RuleBase" id="RU000363"/>
    </source>
</evidence>
<dbReference type="AlphaFoldDB" id="A0A9X2G2B7"/>
<dbReference type="PRINTS" id="PR00080">
    <property type="entry name" value="SDRFAMILY"/>
</dbReference>
<dbReference type="SMART" id="SM00822">
    <property type="entry name" value="PKS_KR"/>
    <property type="match status" value="1"/>
</dbReference>
<dbReference type="Gene3D" id="3.40.50.720">
    <property type="entry name" value="NAD(P)-binding Rossmann-like Domain"/>
    <property type="match status" value="1"/>
</dbReference>
<protein>
    <recommendedName>
        <fullName evidence="4">Ketoreductase domain-containing protein</fullName>
    </recommendedName>
</protein>
<evidence type="ECO:0000313" key="5">
    <source>
        <dbReference type="EMBL" id="MCP2264590.1"/>
    </source>
</evidence>
<accession>A0A9X2G2B7</accession>
<dbReference type="GO" id="GO:0016020">
    <property type="term" value="C:membrane"/>
    <property type="evidence" value="ECO:0007669"/>
    <property type="project" value="TreeGrafter"/>
</dbReference>
<organism evidence="5 6">
    <name type="scientific">Promicromonospora thailandica</name>
    <dbReference type="NCBI Taxonomy" id="765201"/>
    <lineage>
        <taxon>Bacteria</taxon>
        <taxon>Bacillati</taxon>
        <taxon>Actinomycetota</taxon>
        <taxon>Actinomycetes</taxon>
        <taxon>Micrococcales</taxon>
        <taxon>Promicromonosporaceae</taxon>
        <taxon>Promicromonospora</taxon>
    </lineage>
</organism>
<proteinExistence type="inferred from homology"/>
<dbReference type="InterPro" id="IPR002347">
    <property type="entry name" value="SDR_fam"/>
</dbReference>
<dbReference type="EMBL" id="JAMTCS010000005">
    <property type="protein sequence ID" value="MCP2264590.1"/>
    <property type="molecule type" value="Genomic_DNA"/>
</dbReference>
<dbReference type="RefSeq" id="WP_253835151.1">
    <property type="nucleotide sequence ID" value="NZ_JAMTCS010000005.1"/>
</dbReference>
<dbReference type="InterPro" id="IPR057326">
    <property type="entry name" value="KR_dom"/>
</dbReference>
<evidence type="ECO:0000259" key="4">
    <source>
        <dbReference type="SMART" id="SM00822"/>
    </source>
</evidence>
<dbReference type="PANTHER" id="PTHR44196:SF2">
    <property type="entry name" value="SHORT-CHAIN DEHYDROGENASE-RELATED"/>
    <property type="match status" value="1"/>
</dbReference>
<name>A0A9X2G2B7_9MICO</name>
<dbReference type="Proteomes" id="UP001139493">
    <property type="component" value="Unassembled WGS sequence"/>
</dbReference>
<dbReference type="PIRSF" id="PIRSF000126">
    <property type="entry name" value="11-beta-HSD1"/>
    <property type="match status" value="1"/>
</dbReference>
<dbReference type="CDD" id="cd05233">
    <property type="entry name" value="SDR_c"/>
    <property type="match status" value="1"/>
</dbReference>
<dbReference type="InterPro" id="IPR036291">
    <property type="entry name" value="NAD(P)-bd_dom_sf"/>
</dbReference>
<keyword evidence="6" id="KW-1185">Reference proteome</keyword>
<dbReference type="SUPFAM" id="SSF51735">
    <property type="entry name" value="NAD(P)-binding Rossmann-fold domains"/>
    <property type="match status" value="1"/>
</dbReference>
<evidence type="ECO:0000313" key="6">
    <source>
        <dbReference type="Proteomes" id="UP001139493"/>
    </source>
</evidence>
<keyword evidence="2" id="KW-0560">Oxidoreductase</keyword>
<evidence type="ECO:0000256" key="2">
    <source>
        <dbReference type="ARBA" id="ARBA00023002"/>
    </source>
</evidence>
<evidence type="ECO:0000256" key="1">
    <source>
        <dbReference type="ARBA" id="ARBA00006484"/>
    </source>
</evidence>
<dbReference type="PRINTS" id="PR00081">
    <property type="entry name" value="GDHRDH"/>
</dbReference>
<dbReference type="Pfam" id="PF00106">
    <property type="entry name" value="adh_short"/>
    <property type="match status" value="1"/>
</dbReference>
<comment type="similarity">
    <text evidence="1 3">Belongs to the short-chain dehydrogenases/reductases (SDR) family.</text>
</comment>
<reference evidence="5" key="1">
    <citation type="submission" date="2022-06" db="EMBL/GenBank/DDBJ databases">
        <title>Genomic Encyclopedia of Archaeal and Bacterial Type Strains, Phase II (KMG-II): from individual species to whole genera.</title>
        <authorList>
            <person name="Goeker M."/>
        </authorList>
    </citation>
    <scope>NUCLEOTIDE SEQUENCE</scope>
    <source>
        <strain evidence="5">DSM 26652</strain>
    </source>
</reference>
<gene>
    <name evidence="5" type="ORF">APR03_001928</name>
</gene>
<comment type="caution">
    <text evidence="5">The sequence shown here is derived from an EMBL/GenBank/DDBJ whole genome shotgun (WGS) entry which is preliminary data.</text>
</comment>
<dbReference type="PANTHER" id="PTHR44196">
    <property type="entry name" value="DEHYDROGENASE/REDUCTASE SDR FAMILY MEMBER 7B"/>
    <property type="match status" value="1"/>
</dbReference>